<dbReference type="InterPro" id="IPR019533">
    <property type="entry name" value="Peptidase_S26"/>
</dbReference>
<dbReference type="InterPro" id="IPR032801">
    <property type="entry name" value="PXL2A/B/C"/>
</dbReference>
<evidence type="ECO:0000256" key="4">
    <source>
        <dbReference type="ARBA" id="ARBA00022801"/>
    </source>
</evidence>
<dbReference type="InterPro" id="IPR036286">
    <property type="entry name" value="LexA/Signal_pep-like_sf"/>
</dbReference>
<feature type="active site" evidence="8">
    <location>
        <position position="296"/>
    </location>
</feature>
<proteinExistence type="inferred from homology"/>
<comment type="subcellular location">
    <subcellularLocation>
        <location evidence="1">Mitochondrion inner membrane</location>
    </subcellularLocation>
</comment>
<organism evidence="10 11">
    <name type="scientific">Trichinella pseudospiralis</name>
    <name type="common">Parasitic roundworm</name>
    <dbReference type="NCBI Taxonomy" id="6337"/>
    <lineage>
        <taxon>Eukaryota</taxon>
        <taxon>Metazoa</taxon>
        <taxon>Ecdysozoa</taxon>
        <taxon>Nematoda</taxon>
        <taxon>Enoplea</taxon>
        <taxon>Dorylaimia</taxon>
        <taxon>Trichinellida</taxon>
        <taxon>Trichinellidae</taxon>
        <taxon>Trichinella</taxon>
    </lineage>
</organism>
<feature type="active site" evidence="8">
    <location>
        <position position="253"/>
    </location>
</feature>
<evidence type="ECO:0000256" key="5">
    <source>
        <dbReference type="ARBA" id="ARBA00023128"/>
    </source>
</evidence>
<evidence type="ECO:0000256" key="7">
    <source>
        <dbReference type="ARBA" id="ARBA00038445"/>
    </source>
</evidence>
<evidence type="ECO:0000313" key="10">
    <source>
        <dbReference type="EMBL" id="KRY88103.1"/>
    </source>
</evidence>
<dbReference type="Pfam" id="PF13911">
    <property type="entry name" value="AhpC-TSA_2"/>
    <property type="match status" value="1"/>
</dbReference>
<comment type="caution">
    <text evidence="10">The sequence shown here is derived from an EMBL/GenBank/DDBJ whole genome shotgun (WGS) entry which is preliminary data.</text>
</comment>
<dbReference type="Gene3D" id="2.10.109.10">
    <property type="entry name" value="Umud Fragment, subunit A"/>
    <property type="match status" value="1"/>
</dbReference>
<protein>
    <submittedName>
        <fullName evidence="10">Mitochondrial inner membrane protease subunit 1</fullName>
    </submittedName>
</protein>
<dbReference type="SUPFAM" id="SSF51306">
    <property type="entry name" value="LexA/Signal peptidase"/>
    <property type="match status" value="1"/>
</dbReference>
<dbReference type="EMBL" id="JYDT01000046">
    <property type="protein sequence ID" value="KRY88103.1"/>
    <property type="molecule type" value="Genomic_DNA"/>
</dbReference>
<dbReference type="GO" id="GO:0004252">
    <property type="term" value="F:serine-type endopeptidase activity"/>
    <property type="evidence" value="ECO:0007669"/>
    <property type="project" value="InterPro"/>
</dbReference>
<dbReference type="PANTHER" id="PTHR12383:SF16">
    <property type="entry name" value="MITOCHONDRIAL INNER MEMBRANE PROTEASE SUBUNIT 1"/>
    <property type="match status" value="1"/>
</dbReference>
<evidence type="ECO:0000256" key="1">
    <source>
        <dbReference type="ARBA" id="ARBA00004273"/>
    </source>
</evidence>
<evidence type="ECO:0000259" key="9">
    <source>
        <dbReference type="Pfam" id="PF10502"/>
    </source>
</evidence>
<accession>A0A0V1FQ00</accession>
<keyword evidence="5" id="KW-0496">Mitochondrion</keyword>
<sequence length="361" mass="41118">MTLLQPSNDFKASETVFLSSIVDNTVENCLKIMDKIASKEVNEFDNGETVAISSFWSKGTCLLIFLRRFGCRVCAHHTMLLNELLPALMQKHIRCVAIVQEKEEIEDLKNRNLWNGELFYTLDKSVYADLGIQSTNSWNLFSSLFCKKSHTMVNEANAIPGDFHGDLYQLGGVFVVDKTGQCLYEFRQNSFTVSPDVQTVARVMKLFEVMFSCMMMEILKQGLKLFGTIVCSGCVFYVFNEQFYSITLCKGSSMEPTIHDGELLIVKSLVSQTKTTSRGDVVVAVSPEEPSIFICKRVVAVEGEPQPSHEYRRIRTGHVWLEGDNKRFSRDSRHYGDVPFALLKGKVIYRIWPWKNRGTIY</sequence>
<dbReference type="GO" id="GO:0006627">
    <property type="term" value="P:protein processing involved in protein targeting to mitochondrion"/>
    <property type="evidence" value="ECO:0007669"/>
    <property type="project" value="TreeGrafter"/>
</dbReference>
<evidence type="ECO:0000256" key="6">
    <source>
        <dbReference type="ARBA" id="ARBA00023136"/>
    </source>
</evidence>
<dbReference type="Proteomes" id="UP000054995">
    <property type="component" value="Unassembled WGS sequence"/>
</dbReference>
<evidence type="ECO:0000256" key="3">
    <source>
        <dbReference type="ARBA" id="ARBA00022792"/>
    </source>
</evidence>
<gene>
    <name evidence="10" type="primary">Immp1l</name>
    <name evidence="10" type="ORF">T4D_15405</name>
</gene>
<evidence type="ECO:0000256" key="2">
    <source>
        <dbReference type="ARBA" id="ARBA00011805"/>
    </source>
</evidence>
<dbReference type="PANTHER" id="PTHR12383">
    <property type="entry name" value="PROTEASE FAMILY S26 MITOCHONDRIAL INNER MEMBRANE PROTEASE-RELATED"/>
    <property type="match status" value="1"/>
</dbReference>
<feature type="domain" description="Peptidase S26" evidence="9">
    <location>
        <begin position="310"/>
        <end position="352"/>
    </location>
</feature>
<dbReference type="CDD" id="cd06530">
    <property type="entry name" value="S26_SPase_I"/>
    <property type="match status" value="1"/>
</dbReference>
<reference evidence="10 11" key="1">
    <citation type="submission" date="2015-01" db="EMBL/GenBank/DDBJ databases">
        <title>Evolution of Trichinella species and genotypes.</title>
        <authorList>
            <person name="Korhonen P.K."/>
            <person name="Edoardo P."/>
            <person name="Giuseppe L.R."/>
            <person name="Gasser R.B."/>
        </authorList>
    </citation>
    <scope>NUCLEOTIDE SEQUENCE [LARGE SCALE GENOMIC DNA]</scope>
    <source>
        <strain evidence="10">ISS470</strain>
    </source>
</reference>
<feature type="domain" description="Peptidase S26" evidence="9">
    <location>
        <begin position="228"/>
        <end position="304"/>
    </location>
</feature>
<keyword evidence="11" id="KW-1185">Reference proteome</keyword>
<evidence type="ECO:0000313" key="11">
    <source>
        <dbReference type="Proteomes" id="UP000054995"/>
    </source>
</evidence>
<dbReference type="GO" id="GO:0006465">
    <property type="term" value="P:signal peptide processing"/>
    <property type="evidence" value="ECO:0007669"/>
    <property type="project" value="InterPro"/>
</dbReference>
<dbReference type="GO" id="GO:0042720">
    <property type="term" value="C:mitochondrial inner membrane peptidase complex"/>
    <property type="evidence" value="ECO:0007669"/>
    <property type="project" value="TreeGrafter"/>
</dbReference>
<dbReference type="PRINTS" id="PR00727">
    <property type="entry name" value="LEADERPTASE"/>
</dbReference>
<keyword evidence="6" id="KW-0472">Membrane</keyword>
<evidence type="ECO:0000256" key="8">
    <source>
        <dbReference type="PIRSR" id="PIRSR600223-1"/>
    </source>
</evidence>
<dbReference type="Pfam" id="PF10502">
    <property type="entry name" value="Peptidase_S26"/>
    <property type="match status" value="2"/>
</dbReference>
<keyword evidence="10" id="KW-0645">Protease</keyword>
<dbReference type="AlphaFoldDB" id="A0A0V1FQ00"/>
<dbReference type="Gene3D" id="3.40.30.10">
    <property type="entry name" value="Glutaredoxin"/>
    <property type="match status" value="1"/>
</dbReference>
<dbReference type="OrthoDB" id="5919432at2759"/>
<dbReference type="CDD" id="cd02970">
    <property type="entry name" value="PRX_like2"/>
    <property type="match status" value="1"/>
</dbReference>
<keyword evidence="4" id="KW-0378">Hydrolase</keyword>
<keyword evidence="3" id="KW-0999">Mitochondrion inner membrane</keyword>
<dbReference type="SUPFAM" id="SSF52833">
    <property type="entry name" value="Thioredoxin-like"/>
    <property type="match status" value="1"/>
</dbReference>
<dbReference type="InterPro" id="IPR036249">
    <property type="entry name" value="Thioredoxin-like_sf"/>
</dbReference>
<comment type="similarity">
    <text evidence="7">Belongs to the peptidase S26 family. IMP1 subfamily.</text>
</comment>
<dbReference type="InterPro" id="IPR052064">
    <property type="entry name" value="Mito_IMP1_subunit"/>
</dbReference>
<dbReference type="InterPro" id="IPR000223">
    <property type="entry name" value="Pept_S26A_signal_pept_1"/>
</dbReference>
<comment type="subunit">
    <text evidence="2">Heterodimer of 2 subunits, IMMPL1 and IMMPL2.</text>
</comment>
<name>A0A0V1FQ00_TRIPS</name>